<dbReference type="EMBL" id="MLYV02001353">
    <property type="protein sequence ID" value="PSR70413.1"/>
    <property type="molecule type" value="Genomic_DNA"/>
</dbReference>
<dbReference type="AlphaFoldDB" id="A0A2R6NDJ8"/>
<gene>
    <name evidence="1" type="ORF">PHLCEN_2v13707</name>
</gene>
<sequence>MSRATEQAALLAIHLEDCTHWAIVFPEWLCQLSQISHGKEGFAPGEESTKPQRLFLEWIRGSMEP</sequence>
<reference evidence="1 2" key="1">
    <citation type="submission" date="2018-02" db="EMBL/GenBank/DDBJ databases">
        <title>Genome sequence of the basidiomycete white-rot fungus Phlebia centrifuga.</title>
        <authorList>
            <person name="Granchi Z."/>
            <person name="Peng M."/>
            <person name="de Vries R.P."/>
            <person name="Hilden K."/>
            <person name="Makela M.R."/>
            <person name="Grigoriev I."/>
            <person name="Riley R."/>
        </authorList>
    </citation>
    <scope>NUCLEOTIDE SEQUENCE [LARGE SCALE GENOMIC DNA]</scope>
    <source>
        <strain evidence="1 2">FBCC195</strain>
    </source>
</reference>
<proteinExistence type="predicted"/>
<evidence type="ECO:0000313" key="1">
    <source>
        <dbReference type="EMBL" id="PSR70413.1"/>
    </source>
</evidence>
<name>A0A2R6NDJ8_9APHY</name>
<evidence type="ECO:0000313" key="2">
    <source>
        <dbReference type="Proteomes" id="UP000186601"/>
    </source>
</evidence>
<dbReference type="Proteomes" id="UP000186601">
    <property type="component" value="Unassembled WGS sequence"/>
</dbReference>
<comment type="caution">
    <text evidence="1">The sequence shown here is derived from an EMBL/GenBank/DDBJ whole genome shotgun (WGS) entry which is preliminary data.</text>
</comment>
<protein>
    <submittedName>
        <fullName evidence="1">Uncharacterized protein</fullName>
    </submittedName>
</protein>
<accession>A0A2R6NDJ8</accession>
<keyword evidence="2" id="KW-1185">Reference proteome</keyword>
<organism evidence="1 2">
    <name type="scientific">Hermanssonia centrifuga</name>
    <dbReference type="NCBI Taxonomy" id="98765"/>
    <lineage>
        <taxon>Eukaryota</taxon>
        <taxon>Fungi</taxon>
        <taxon>Dikarya</taxon>
        <taxon>Basidiomycota</taxon>
        <taxon>Agaricomycotina</taxon>
        <taxon>Agaricomycetes</taxon>
        <taxon>Polyporales</taxon>
        <taxon>Meruliaceae</taxon>
        <taxon>Hermanssonia</taxon>
    </lineage>
</organism>